<evidence type="ECO:0000313" key="6">
    <source>
        <dbReference type="Proteomes" id="UP000092967"/>
    </source>
</evidence>
<dbReference type="EMBL" id="CP014224">
    <property type="protein sequence ID" value="ANW96936.1"/>
    <property type="molecule type" value="Genomic_DNA"/>
</dbReference>
<dbReference type="PANTHER" id="PTHR43320">
    <property type="entry name" value="SUGAR KINASE"/>
    <property type="match status" value="1"/>
</dbReference>
<dbReference type="InterPro" id="IPR029056">
    <property type="entry name" value="Ribokinase-like"/>
</dbReference>
<gene>
    <name evidence="5" type="ORF">AXE80_11865</name>
</gene>
<dbReference type="RefSeq" id="WP_068827601.1">
    <property type="nucleotide sequence ID" value="NZ_CP014224.1"/>
</dbReference>
<organism evidence="5 6">
    <name type="scientific">Wenyingzhuangia fucanilytica</name>
    <dbReference type="NCBI Taxonomy" id="1790137"/>
    <lineage>
        <taxon>Bacteria</taxon>
        <taxon>Pseudomonadati</taxon>
        <taxon>Bacteroidota</taxon>
        <taxon>Flavobacteriia</taxon>
        <taxon>Flavobacteriales</taxon>
        <taxon>Flavobacteriaceae</taxon>
        <taxon>Wenyingzhuangia</taxon>
    </lineage>
</organism>
<dbReference type="OrthoDB" id="9813569at2"/>
<name>A0A1B1Y850_9FLAO</name>
<dbReference type="InterPro" id="IPR011611">
    <property type="entry name" value="PfkB_dom"/>
</dbReference>
<accession>A0A1B1Y850</accession>
<feature type="domain" description="Carbohydrate kinase PfkB" evidence="4">
    <location>
        <begin position="6"/>
        <end position="315"/>
    </location>
</feature>
<dbReference type="KEGG" id="wfu:AXE80_11865"/>
<dbReference type="InterPro" id="IPR052700">
    <property type="entry name" value="Carb_kinase_PfkB-like"/>
</dbReference>
<dbReference type="GO" id="GO:0016301">
    <property type="term" value="F:kinase activity"/>
    <property type="evidence" value="ECO:0007669"/>
    <property type="project" value="UniProtKB-KW"/>
</dbReference>
<dbReference type="Proteomes" id="UP000092967">
    <property type="component" value="Chromosome"/>
</dbReference>
<keyword evidence="2" id="KW-0808">Transferase</keyword>
<dbReference type="Pfam" id="PF00294">
    <property type="entry name" value="PfkB"/>
    <property type="match status" value="1"/>
</dbReference>
<reference evidence="5 6" key="1">
    <citation type="submission" date="2016-02" db="EMBL/GenBank/DDBJ databases">
        <authorList>
            <person name="Wen L."/>
            <person name="He K."/>
            <person name="Yang H."/>
        </authorList>
    </citation>
    <scope>NUCLEOTIDE SEQUENCE [LARGE SCALE GENOMIC DNA]</scope>
    <source>
        <strain evidence="5 6">CZ1127</strain>
    </source>
</reference>
<protein>
    <submittedName>
        <fullName evidence="5">2-dehydro-3-deoxygluconokinase</fullName>
    </submittedName>
</protein>
<comment type="similarity">
    <text evidence="1">Belongs to the carbohydrate kinase PfkB family.</text>
</comment>
<evidence type="ECO:0000256" key="3">
    <source>
        <dbReference type="ARBA" id="ARBA00022777"/>
    </source>
</evidence>
<evidence type="ECO:0000256" key="2">
    <source>
        <dbReference type="ARBA" id="ARBA00022679"/>
    </source>
</evidence>
<dbReference type="CDD" id="cd01166">
    <property type="entry name" value="KdgK"/>
    <property type="match status" value="1"/>
</dbReference>
<evidence type="ECO:0000256" key="1">
    <source>
        <dbReference type="ARBA" id="ARBA00010688"/>
    </source>
</evidence>
<keyword evidence="3 5" id="KW-0418">Kinase</keyword>
<evidence type="ECO:0000313" key="5">
    <source>
        <dbReference type="EMBL" id="ANW96936.1"/>
    </source>
</evidence>
<dbReference type="AlphaFoldDB" id="A0A1B1Y850"/>
<dbReference type="PANTHER" id="PTHR43320:SF2">
    <property type="entry name" value="2-DEHYDRO-3-DEOXYGLUCONOKINASE_2-DEHYDRO-3-DEOXYGALACTONOKINASE"/>
    <property type="match status" value="1"/>
</dbReference>
<proteinExistence type="inferred from homology"/>
<dbReference type="SUPFAM" id="SSF53613">
    <property type="entry name" value="Ribokinase-like"/>
    <property type="match status" value="1"/>
</dbReference>
<dbReference type="STRING" id="1790137.AXE80_11865"/>
<dbReference type="Gene3D" id="3.40.1190.20">
    <property type="match status" value="1"/>
</dbReference>
<evidence type="ECO:0000259" key="4">
    <source>
        <dbReference type="Pfam" id="PF00294"/>
    </source>
</evidence>
<sequence>MFSKKHKVITFGEILGRLSPPNHLRFSQASSLEVIYGGGEFNVAASLANYGIRAQFISAVPDNAIGDCVLQSIRSRNVGAKYILRQGNRLGLYFLEHGASGRNSAVVYDRANSAMSEVKPGQFDWDMIFKGATWFHWSGITPALSQSAADTCLEAVKAAAERGLTISTDLNYRSKLWKYGKQPKEIMPELLKYSNVILADVDTAMFMLGKAKINPDYSKDDEVKMLFDKIIELLPNVHTIGMTFRNSVNASHQRIGGLLYKDNQLYRARINEISPVVDRVGTGDAFMGGLLYGLIEYKDDLQKAVAFATSACVIKHTIFGDVNRASKQEVVDFMESDGSALVDR</sequence>
<keyword evidence="6" id="KW-1185">Reference proteome</keyword>